<dbReference type="InterPro" id="IPR046887">
    <property type="entry name" value="RsmE_PUA-like"/>
</dbReference>
<sequence>MHTFYLPPHEWSGRLELSGAEAHHMGRVLRLHPGDEVLVLDGEGREALCRITAIGRQSARLDIVEEKRHPRPKSGVVLAVGWGKEARRGWILEKSVELEAAGLWFWQARRSQFPVPTDAKESWHASLVAGAKQCRNPWLPELRTLPGGVEELIRASREFDHCQVLLESGLPGQSFMSGDFLGLPGRTLCVIGPEGGFTPEEADRLREAGFQALSMGERILRWETAAVMALGLHWWKLQHPGEAS</sequence>
<evidence type="ECO:0000256" key="10">
    <source>
        <dbReference type="PIRNR" id="PIRNR015601"/>
    </source>
</evidence>
<dbReference type="SUPFAM" id="SSF75217">
    <property type="entry name" value="alpha/beta knot"/>
    <property type="match status" value="1"/>
</dbReference>
<feature type="domain" description="Ribosomal RNA small subunit methyltransferase E methyltransferase" evidence="11">
    <location>
        <begin position="75"/>
        <end position="232"/>
    </location>
</feature>
<comment type="function">
    <text evidence="8 10">Specifically methylates the N3 position of the uracil ring of uridine 1498 (m3U1498) in 16S rRNA. Acts on the fully assembled 30S ribosomal subunit.</text>
</comment>
<keyword evidence="7 10" id="KW-0949">S-adenosyl-L-methionine</keyword>
<dbReference type="Proteomes" id="UP000698963">
    <property type="component" value="Unassembled WGS sequence"/>
</dbReference>
<evidence type="ECO:0000256" key="8">
    <source>
        <dbReference type="ARBA" id="ARBA00025699"/>
    </source>
</evidence>
<dbReference type="InterPro" id="IPR006700">
    <property type="entry name" value="RsmE"/>
</dbReference>
<name>A0A921DSA7_9BACT</name>
<dbReference type="Gene3D" id="3.40.1280.10">
    <property type="match status" value="1"/>
</dbReference>
<evidence type="ECO:0000256" key="7">
    <source>
        <dbReference type="ARBA" id="ARBA00022691"/>
    </source>
</evidence>
<dbReference type="PANTHER" id="PTHR30027">
    <property type="entry name" value="RIBOSOMAL RNA SMALL SUBUNIT METHYLTRANSFERASE E"/>
    <property type="match status" value="1"/>
</dbReference>
<accession>A0A921DSA7</accession>
<dbReference type="AlphaFoldDB" id="A0A921DSA7"/>
<evidence type="ECO:0000256" key="6">
    <source>
        <dbReference type="ARBA" id="ARBA00022679"/>
    </source>
</evidence>
<dbReference type="GO" id="GO:0005737">
    <property type="term" value="C:cytoplasm"/>
    <property type="evidence" value="ECO:0007669"/>
    <property type="project" value="UniProtKB-SubCell"/>
</dbReference>
<reference evidence="13" key="2">
    <citation type="submission" date="2021-09" db="EMBL/GenBank/DDBJ databases">
        <authorList>
            <person name="Gilroy R."/>
        </authorList>
    </citation>
    <scope>NUCLEOTIDE SEQUENCE</scope>
    <source>
        <strain evidence="13">ChiGjej2B2-19336</strain>
    </source>
</reference>
<keyword evidence="3 10" id="KW-0963">Cytoplasm</keyword>
<keyword evidence="6 10" id="KW-0808">Transferase</keyword>
<dbReference type="InterPro" id="IPR029026">
    <property type="entry name" value="tRNA_m1G_MTases_N"/>
</dbReference>
<comment type="subcellular location">
    <subcellularLocation>
        <location evidence="1 10">Cytoplasm</location>
    </subcellularLocation>
</comment>
<dbReference type="NCBIfam" id="TIGR00046">
    <property type="entry name" value="RsmE family RNA methyltransferase"/>
    <property type="match status" value="1"/>
</dbReference>
<proteinExistence type="inferred from homology"/>
<comment type="catalytic activity">
    <reaction evidence="9 10">
        <text>uridine(1498) in 16S rRNA + S-adenosyl-L-methionine = N(3)-methyluridine(1498) in 16S rRNA + S-adenosyl-L-homocysteine + H(+)</text>
        <dbReference type="Rhea" id="RHEA:42920"/>
        <dbReference type="Rhea" id="RHEA-COMP:10283"/>
        <dbReference type="Rhea" id="RHEA-COMP:10284"/>
        <dbReference type="ChEBI" id="CHEBI:15378"/>
        <dbReference type="ChEBI" id="CHEBI:57856"/>
        <dbReference type="ChEBI" id="CHEBI:59789"/>
        <dbReference type="ChEBI" id="CHEBI:65315"/>
        <dbReference type="ChEBI" id="CHEBI:74502"/>
        <dbReference type="EC" id="2.1.1.193"/>
    </reaction>
</comment>
<dbReference type="NCBIfam" id="NF008703">
    <property type="entry name" value="PRK11713.6-2"/>
    <property type="match status" value="1"/>
</dbReference>
<protein>
    <recommendedName>
        <fullName evidence="10">Ribosomal RNA small subunit methyltransferase E</fullName>
        <ecNumber evidence="10">2.1.1.193</ecNumber>
    </recommendedName>
</protein>
<dbReference type="PANTHER" id="PTHR30027:SF3">
    <property type="entry name" value="16S RRNA (URACIL(1498)-N(3))-METHYLTRANSFERASE"/>
    <property type="match status" value="1"/>
</dbReference>
<dbReference type="Pfam" id="PF04452">
    <property type="entry name" value="Methyltrans_RNA"/>
    <property type="match status" value="1"/>
</dbReference>
<evidence type="ECO:0000256" key="5">
    <source>
        <dbReference type="ARBA" id="ARBA00022603"/>
    </source>
</evidence>
<evidence type="ECO:0000256" key="9">
    <source>
        <dbReference type="ARBA" id="ARBA00047944"/>
    </source>
</evidence>
<dbReference type="InterPro" id="IPR029028">
    <property type="entry name" value="Alpha/beta_knot_MTases"/>
</dbReference>
<dbReference type="EMBL" id="DYZA01000249">
    <property type="protein sequence ID" value="HJD98374.1"/>
    <property type="molecule type" value="Genomic_DNA"/>
</dbReference>
<evidence type="ECO:0000313" key="14">
    <source>
        <dbReference type="Proteomes" id="UP000698963"/>
    </source>
</evidence>
<evidence type="ECO:0000256" key="3">
    <source>
        <dbReference type="ARBA" id="ARBA00022490"/>
    </source>
</evidence>
<keyword evidence="4 10" id="KW-0698">rRNA processing</keyword>
<dbReference type="Pfam" id="PF20260">
    <property type="entry name" value="PUA_4"/>
    <property type="match status" value="1"/>
</dbReference>
<comment type="caution">
    <text evidence="13">The sequence shown here is derived from an EMBL/GenBank/DDBJ whole genome shotgun (WGS) entry which is preliminary data.</text>
</comment>
<evidence type="ECO:0000256" key="4">
    <source>
        <dbReference type="ARBA" id="ARBA00022552"/>
    </source>
</evidence>
<keyword evidence="5 10" id="KW-0489">Methyltransferase</keyword>
<dbReference type="InterPro" id="IPR015947">
    <property type="entry name" value="PUA-like_sf"/>
</dbReference>
<comment type="similarity">
    <text evidence="2 10">Belongs to the RNA methyltransferase RsmE family.</text>
</comment>
<dbReference type="SUPFAM" id="SSF88697">
    <property type="entry name" value="PUA domain-like"/>
    <property type="match status" value="1"/>
</dbReference>
<feature type="domain" description="Ribosomal RNA small subunit methyltransferase E PUA-like" evidence="12">
    <location>
        <begin position="17"/>
        <end position="63"/>
    </location>
</feature>
<evidence type="ECO:0000259" key="12">
    <source>
        <dbReference type="Pfam" id="PF20260"/>
    </source>
</evidence>
<evidence type="ECO:0000313" key="13">
    <source>
        <dbReference type="EMBL" id="HJD98374.1"/>
    </source>
</evidence>
<evidence type="ECO:0000259" key="11">
    <source>
        <dbReference type="Pfam" id="PF04452"/>
    </source>
</evidence>
<dbReference type="PIRSF" id="PIRSF015601">
    <property type="entry name" value="MTase_slr0722"/>
    <property type="match status" value="1"/>
</dbReference>
<organism evidence="13 14">
    <name type="scientific">Mailhella massiliensis</name>
    <dbReference type="NCBI Taxonomy" id="1903261"/>
    <lineage>
        <taxon>Bacteria</taxon>
        <taxon>Pseudomonadati</taxon>
        <taxon>Thermodesulfobacteriota</taxon>
        <taxon>Desulfovibrionia</taxon>
        <taxon>Desulfovibrionales</taxon>
        <taxon>Desulfovibrionaceae</taxon>
        <taxon>Mailhella</taxon>
    </lineage>
</organism>
<gene>
    <name evidence="13" type="ORF">K8W16_12115</name>
</gene>
<dbReference type="EC" id="2.1.1.193" evidence="10"/>
<dbReference type="InterPro" id="IPR046886">
    <property type="entry name" value="RsmE_MTase_dom"/>
</dbReference>
<dbReference type="GO" id="GO:0070475">
    <property type="term" value="P:rRNA base methylation"/>
    <property type="evidence" value="ECO:0007669"/>
    <property type="project" value="TreeGrafter"/>
</dbReference>
<evidence type="ECO:0000256" key="2">
    <source>
        <dbReference type="ARBA" id="ARBA00005528"/>
    </source>
</evidence>
<reference evidence="13" key="1">
    <citation type="journal article" date="2021" name="PeerJ">
        <title>Extensive microbial diversity within the chicken gut microbiome revealed by metagenomics and culture.</title>
        <authorList>
            <person name="Gilroy R."/>
            <person name="Ravi A."/>
            <person name="Getino M."/>
            <person name="Pursley I."/>
            <person name="Horton D.L."/>
            <person name="Alikhan N.F."/>
            <person name="Baker D."/>
            <person name="Gharbi K."/>
            <person name="Hall N."/>
            <person name="Watson M."/>
            <person name="Adriaenssens E.M."/>
            <person name="Foster-Nyarko E."/>
            <person name="Jarju S."/>
            <person name="Secka A."/>
            <person name="Antonio M."/>
            <person name="Oren A."/>
            <person name="Chaudhuri R.R."/>
            <person name="La Ragione R."/>
            <person name="Hildebrand F."/>
            <person name="Pallen M.J."/>
        </authorList>
    </citation>
    <scope>NUCLEOTIDE SEQUENCE</scope>
    <source>
        <strain evidence="13">ChiGjej2B2-19336</strain>
    </source>
</reference>
<evidence type="ECO:0000256" key="1">
    <source>
        <dbReference type="ARBA" id="ARBA00004496"/>
    </source>
</evidence>
<dbReference type="CDD" id="cd18084">
    <property type="entry name" value="RsmE-like"/>
    <property type="match status" value="1"/>
</dbReference>
<dbReference type="RefSeq" id="WP_304124225.1">
    <property type="nucleotide sequence ID" value="NZ_DYZA01000249.1"/>
</dbReference>
<dbReference type="GO" id="GO:0070042">
    <property type="term" value="F:rRNA (uridine-N3-)-methyltransferase activity"/>
    <property type="evidence" value="ECO:0007669"/>
    <property type="project" value="TreeGrafter"/>
</dbReference>